<dbReference type="Proteomes" id="UP001054945">
    <property type="component" value="Unassembled WGS sequence"/>
</dbReference>
<sequence length="147" mass="16038">MHSSSSHIRRASSGTTSLLMSSTIIPRTAAYVIIAIFANLSRGMESVKNTLANSISTARHDHRKERISLAIAERSGNPLLSSLLVFDEEIAEGSITLLLQLLGGCDHSVFLTRRLGSPPCTDKARKSSVFYSVFLLWGRGRAISYES</sequence>
<keyword evidence="2" id="KW-1185">Reference proteome</keyword>
<proteinExistence type="predicted"/>
<protein>
    <submittedName>
        <fullName evidence="1">Uncharacterized protein</fullName>
    </submittedName>
</protein>
<name>A0AAV4MEX1_CAEEX</name>
<evidence type="ECO:0000313" key="2">
    <source>
        <dbReference type="Proteomes" id="UP001054945"/>
    </source>
</evidence>
<dbReference type="AlphaFoldDB" id="A0AAV4MEX1"/>
<reference evidence="1 2" key="1">
    <citation type="submission" date="2021-06" db="EMBL/GenBank/DDBJ databases">
        <title>Caerostris extrusa draft genome.</title>
        <authorList>
            <person name="Kono N."/>
            <person name="Arakawa K."/>
        </authorList>
    </citation>
    <scope>NUCLEOTIDE SEQUENCE [LARGE SCALE GENOMIC DNA]</scope>
</reference>
<accession>A0AAV4MEX1</accession>
<dbReference type="EMBL" id="BPLR01019701">
    <property type="protein sequence ID" value="GIX70898.1"/>
    <property type="molecule type" value="Genomic_DNA"/>
</dbReference>
<gene>
    <name evidence="1" type="ORF">CEXT_297431</name>
</gene>
<comment type="caution">
    <text evidence="1">The sequence shown here is derived from an EMBL/GenBank/DDBJ whole genome shotgun (WGS) entry which is preliminary data.</text>
</comment>
<evidence type="ECO:0000313" key="1">
    <source>
        <dbReference type="EMBL" id="GIX70898.1"/>
    </source>
</evidence>
<organism evidence="1 2">
    <name type="scientific">Caerostris extrusa</name>
    <name type="common">Bark spider</name>
    <name type="synonym">Caerostris bankana</name>
    <dbReference type="NCBI Taxonomy" id="172846"/>
    <lineage>
        <taxon>Eukaryota</taxon>
        <taxon>Metazoa</taxon>
        <taxon>Ecdysozoa</taxon>
        <taxon>Arthropoda</taxon>
        <taxon>Chelicerata</taxon>
        <taxon>Arachnida</taxon>
        <taxon>Araneae</taxon>
        <taxon>Araneomorphae</taxon>
        <taxon>Entelegynae</taxon>
        <taxon>Araneoidea</taxon>
        <taxon>Araneidae</taxon>
        <taxon>Caerostris</taxon>
    </lineage>
</organism>